<gene>
    <name evidence="11" type="ORF">ACRB68_54100</name>
</gene>
<keyword evidence="5" id="KW-0408">Iron</keyword>
<accession>A0A7K0C1N8</accession>
<comment type="similarity">
    <text evidence="8">Belongs to the Bfd family.</text>
</comment>
<evidence type="ECO:0000256" key="9">
    <source>
        <dbReference type="SAM" id="MobiDB-lite"/>
    </source>
</evidence>
<reference evidence="11 12" key="1">
    <citation type="submission" date="2019-10" db="EMBL/GenBank/DDBJ databases">
        <title>Actinomadura rubteroloni sp. nov. and Actinomadura macrotermitis sp. nov., isolated from the gut of fungus growing-termite Macrotermes natalensis.</title>
        <authorList>
            <person name="Benndorf R."/>
            <person name="Martin K."/>
            <person name="Kuefner M."/>
            <person name="De Beer W."/>
            <person name="Kaster A.-K."/>
            <person name="Vollmers J."/>
            <person name="Poulsen M."/>
            <person name="Beemelmanns C."/>
        </authorList>
    </citation>
    <scope>NUCLEOTIDE SEQUENCE [LARGE SCALE GENOMIC DNA]</scope>
    <source>
        <strain evidence="11 12">RB68</strain>
    </source>
</reference>
<keyword evidence="3" id="KW-0479">Metal-binding</keyword>
<evidence type="ECO:0000256" key="8">
    <source>
        <dbReference type="ARBA" id="ARBA00046332"/>
    </source>
</evidence>
<dbReference type="OrthoDB" id="9815350at2"/>
<dbReference type="PANTHER" id="PTHR37424">
    <property type="entry name" value="BACTERIOFERRITIN-ASSOCIATED FERREDOXIN"/>
    <property type="match status" value="1"/>
</dbReference>
<evidence type="ECO:0000256" key="4">
    <source>
        <dbReference type="ARBA" id="ARBA00022982"/>
    </source>
</evidence>
<dbReference type="GO" id="GO:0051537">
    <property type="term" value="F:2 iron, 2 sulfur cluster binding"/>
    <property type="evidence" value="ECO:0007669"/>
    <property type="project" value="UniProtKB-KW"/>
</dbReference>
<dbReference type="AlphaFoldDB" id="A0A7K0C1N8"/>
<evidence type="ECO:0000256" key="5">
    <source>
        <dbReference type="ARBA" id="ARBA00023004"/>
    </source>
</evidence>
<dbReference type="EMBL" id="WEGH01000003">
    <property type="protein sequence ID" value="MQY07310.1"/>
    <property type="molecule type" value="Genomic_DNA"/>
</dbReference>
<evidence type="ECO:0000256" key="1">
    <source>
        <dbReference type="ARBA" id="ARBA00022448"/>
    </source>
</evidence>
<evidence type="ECO:0000259" key="10">
    <source>
        <dbReference type="Pfam" id="PF04324"/>
    </source>
</evidence>
<evidence type="ECO:0000313" key="12">
    <source>
        <dbReference type="Proteomes" id="UP000487268"/>
    </source>
</evidence>
<evidence type="ECO:0000256" key="2">
    <source>
        <dbReference type="ARBA" id="ARBA00022714"/>
    </source>
</evidence>
<keyword evidence="12" id="KW-1185">Reference proteome</keyword>
<dbReference type="GO" id="GO:0046872">
    <property type="term" value="F:metal ion binding"/>
    <property type="evidence" value="ECO:0007669"/>
    <property type="project" value="UniProtKB-KW"/>
</dbReference>
<dbReference type="Pfam" id="PF04324">
    <property type="entry name" value="Fer2_BFD"/>
    <property type="match status" value="1"/>
</dbReference>
<evidence type="ECO:0000256" key="3">
    <source>
        <dbReference type="ARBA" id="ARBA00022723"/>
    </source>
</evidence>
<feature type="domain" description="BFD-like [2Fe-2S]-binding" evidence="10">
    <location>
        <begin position="2"/>
        <end position="48"/>
    </location>
</feature>
<evidence type="ECO:0000256" key="7">
    <source>
        <dbReference type="ARBA" id="ARBA00039386"/>
    </source>
</evidence>
<name>A0A7K0C1N8_9ACTN</name>
<dbReference type="InterPro" id="IPR007419">
    <property type="entry name" value="BFD-like_2Fe2S-bd_dom"/>
</dbReference>
<dbReference type="Proteomes" id="UP000487268">
    <property type="component" value="Unassembled WGS sequence"/>
</dbReference>
<comment type="caution">
    <text evidence="11">The sequence shown here is derived from an EMBL/GenBank/DDBJ whole genome shotgun (WGS) entry which is preliminary data.</text>
</comment>
<proteinExistence type="inferred from homology"/>
<dbReference type="InterPro" id="IPR041854">
    <property type="entry name" value="BFD-like_2Fe2S-bd_dom_sf"/>
</dbReference>
<keyword evidence="6" id="KW-0411">Iron-sulfur</keyword>
<keyword evidence="4" id="KW-0249">Electron transport</keyword>
<keyword evidence="2" id="KW-0001">2Fe-2S</keyword>
<organism evidence="11 12">
    <name type="scientific">Actinomadura macrotermitis</name>
    <dbReference type="NCBI Taxonomy" id="2585200"/>
    <lineage>
        <taxon>Bacteria</taxon>
        <taxon>Bacillati</taxon>
        <taxon>Actinomycetota</taxon>
        <taxon>Actinomycetes</taxon>
        <taxon>Streptosporangiales</taxon>
        <taxon>Thermomonosporaceae</taxon>
        <taxon>Actinomadura</taxon>
    </lineage>
</organism>
<dbReference type="RefSeq" id="WP_153537027.1">
    <property type="nucleotide sequence ID" value="NZ_WEGH01000003.1"/>
</dbReference>
<sequence length="100" mass="10304">MYVCVCNAVTEDDVRGCLASGACSTAKDVKEACGMKPGCGSCTKRLYGLVSEYKTASELADAMTGGPLPLEVVTPAPADPWTVQTGRSGPERDTGKQTAA</sequence>
<feature type="region of interest" description="Disordered" evidence="9">
    <location>
        <begin position="70"/>
        <end position="100"/>
    </location>
</feature>
<feature type="compositionally biased region" description="Basic and acidic residues" evidence="9">
    <location>
        <begin position="89"/>
        <end position="100"/>
    </location>
</feature>
<dbReference type="Gene3D" id="1.10.10.1100">
    <property type="entry name" value="BFD-like [2Fe-2S]-binding domain"/>
    <property type="match status" value="1"/>
</dbReference>
<evidence type="ECO:0000256" key="6">
    <source>
        <dbReference type="ARBA" id="ARBA00023014"/>
    </source>
</evidence>
<protein>
    <recommendedName>
        <fullName evidence="7">Bacterioferritin-associated ferredoxin</fullName>
    </recommendedName>
</protein>
<dbReference type="InterPro" id="IPR052371">
    <property type="entry name" value="BFD-associated_ferredoxin"/>
</dbReference>
<keyword evidence="1" id="KW-0813">Transport</keyword>
<dbReference type="PANTHER" id="PTHR37424:SF1">
    <property type="entry name" value="BACTERIOFERRITIN-ASSOCIATED FERREDOXIN"/>
    <property type="match status" value="1"/>
</dbReference>
<evidence type="ECO:0000313" key="11">
    <source>
        <dbReference type="EMBL" id="MQY07310.1"/>
    </source>
</evidence>